<dbReference type="STRING" id="106004.A0A1Y2F9V7"/>
<dbReference type="Pfam" id="PF08314">
    <property type="entry name" value="Sec39"/>
    <property type="match status" value="1"/>
</dbReference>
<comment type="subcellular location">
    <subcellularLocation>
        <location evidence="1">Endoplasmic reticulum</location>
    </subcellularLocation>
</comment>
<dbReference type="Proteomes" id="UP000193467">
    <property type="component" value="Unassembled WGS sequence"/>
</dbReference>
<comment type="caution">
    <text evidence="7">The sequence shown here is derived from an EMBL/GenBank/DDBJ whole genome shotgun (WGS) entry which is preliminary data.</text>
</comment>
<dbReference type="InParanoid" id="A0A1Y2F9V7"/>
<sequence>MEQLDSLIATSSWSSALQHVHQHSLDPSYIPYLAQQQFLSTPSNQLDLATFNSLLNQINDPEWIASACYKLARESDHLPLVKAAIREGRKATDKVVEGYEELQLAVEEKDVEGVRELCSLDEGVRKVCLIEKGLIELGDRARTWEEIWGGAEEEKEKVAEKEGAEGKVKDDTKTDDDDEAAAWGSLDIPSSPSPRPSTPPTTSTPPCSLSTFLTEPLDDPSLSLAATSSLAPLLTLITRHSTLLWPLRTQLLHAIPEWEEPSSYLPLLTGVSPTDGREIKWVGQPWRAEPEFLEKVFEAPQPGEEDLEDRRTAEELTRVYRERIESVAEMGLVSVALGLVQHCASVEVPGLEELGEELSLLSRLVYDRPPPSSEQEEEDEGPYTLTHWRSRSPSQILALYLSTSTPSTIAPTIRRLVLPYLSVLESRLERSGTPDPSLPARLLNEWILALASSSTKGTPIDRLKLIESIFQNSKPTLPLPQRLVRNDEDLARLALSILYGSTESTSEALVLMGKIFECLPAFPDSSAGVKVPPALFDIFSLYPPTTPPPPPSTLFAHLAPLPLRPSPTSSTRSTCT</sequence>
<dbReference type="PANTHER" id="PTHR15922">
    <property type="entry name" value="NEUROBLASTOMA-AMPLIFIED SEQUENCE"/>
    <property type="match status" value="1"/>
</dbReference>
<organism evidence="7 8">
    <name type="scientific">Leucosporidium creatinivorum</name>
    <dbReference type="NCBI Taxonomy" id="106004"/>
    <lineage>
        <taxon>Eukaryota</taxon>
        <taxon>Fungi</taxon>
        <taxon>Dikarya</taxon>
        <taxon>Basidiomycota</taxon>
        <taxon>Pucciniomycotina</taxon>
        <taxon>Microbotryomycetes</taxon>
        <taxon>Leucosporidiales</taxon>
        <taxon>Leucosporidium</taxon>
    </lineage>
</organism>
<keyword evidence="4" id="KW-0653">Protein transport</keyword>
<reference evidence="7 8" key="1">
    <citation type="submission" date="2016-07" db="EMBL/GenBank/DDBJ databases">
        <title>Pervasive Adenine N6-methylation of Active Genes in Fungi.</title>
        <authorList>
            <consortium name="DOE Joint Genome Institute"/>
            <person name="Mondo S.J."/>
            <person name="Dannebaum R.O."/>
            <person name="Kuo R.C."/>
            <person name="Labutti K."/>
            <person name="Haridas S."/>
            <person name="Kuo A."/>
            <person name="Salamov A."/>
            <person name="Ahrendt S.R."/>
            <person name="Lipzen A."/>
            <person name="Sullivan W."/>
            <person name="Andreopoulos W.B."/>
            <person name="Clum A."/>
            <person name="Lindquist E."/>
            <person name="Daum C."/>
            <person name="Ramamoorthy G.K."/>
            <person name="Gryganskyi A."/>
            <person name="Culley D."/>
            <person name="Magnuson J.K."/>
            <person name="James T.Y."/>
            <person name="O'Malley M.A."/>
            <person name="Stajich J.E."/>
            <person name="Spatafora J.W."/>
            <person name="Visel A."/>
            <person name="Grigoriev I.V."/>
        </authorList>
    </citation>
    <scope>NUCLEOTIDE SEQUENCE [LARGE SCALE GENOMIC DNA]</scope>
    <source>
        <strain evidence="7 8">62-1032</strain>
    </source>
</reference>
<evidence type="ECO:0000259" key="6">
    <source>
        <dbReference type="Pfam" id="PF08314"/>
    </source>
</evidence>
<evidence type="ECO:0000256" key="5">
    <source>
        <dbReference type="SAM" id="MobiDB-lite"/>
    </source>
</evidence>
<dbReference type="InterPro" id="IPR013244">
    <property type="entry name" value="Sec39_domain"/>
</dbReference>
<dbReference type="OrthoDB" id="27490at2759"/>
<proteinExistence type="predicted"/>
<dbReference type="GO" id="GO:0070939">
    <property type="term" value="C:Dsl1/NZR complex"/>
    <property type="evidence" value="ECO:0007669"/>
    <property type="project" value="TreeGrafter"/>
</dbReference>
<feature type="compositionally biased region" description="Basic and acidic residues" evidence="5">
    <location>
        <begin position="153"/>
        <end position="172"/>
    </location>
</feature>
<dbReference type="GO" id="GO:0006890">
    <property type="term" value="P:retrograde vesicle-mediated transport, Golgi to endoplasmic reticulum"/>
    <property type="evidence" value="ECO:0007669"/>
    <property type="project" value="InterPro"/>
</dbReference>
<protein>
    <recommendedName>
        <fullName evidence="6">Sec39 domain-containing protein</fullName>
    </recommendedName>
</protein>
<keyword evidence="2" id="KW-0813">Transport</keyword>
<feature type="region of interest" description="Disordered" evidence="5">
    <location>
        <begin position="153"/>
        <end position="214"/>
    </location>
</feature>
<name>A0A1Y2F9V7_9BASI</name>
<keyword evidence="8" id="KW-1185">Reference proteome</keyword>
<evidence type="ECO:0000256" key="1">
    <source>
        <dbReference type="ARBA" id="ARBA00004240"/>
    </source>
</evidence>
<evidence type="ECO:0000313" key="8">
    <source>
        <dbReference type="Proteomes" id="UP000193467"/>
    </source>
</evidence>
<dbReference type="PANTHER" id="PTHR15922:SF2">
    <property type="entry name" value="NBAS SUBUNIT OF NRZ TETHERING COMPLEX"/>
    <property type="match status" value="1"/>
</dbReference>
<evidence type="ECO:0000313" key="7">
    <source>
        <dbReference type="EMBL" id="ORY80224.1"/>
    </source>
</evidence>
<evidence type="ECO:0000256" key="4">
    <source>
        <dbReference type="ARBA" id="ARBA00022927"/>
    </source>
</evidence>
<dbReference type="GO" id="GO:0000149">
    <property type="term" value="F:SNARE binding"/>
    <property type="evidence" value="ECO:0007669"/>
    <property type="project" value="TreeGrafter"/>
</dbReference>
<feature type="domain" description="Sec39" evidence="6">
    <location>
        <begin position="223"/>
        <end position="523"/>
    </location>
</feature>
<dbReference type="GO" id="GO:0015031">
    <property type="term" value="P:protein transport"/>
    <property type="evidence" value="ECO:0007669"/>
    <property type="project" value="UniProtKB-KW"/>
</dbReference>
<evidence type="ECO:0000256" key="3">
    <source>
        <dbReference type="ARBA" id="ARBA00022824"/>
    </source>
</evidence>
<gene>
    <name evidence="7" type="ORF">BCR35DRAFT_91985</name>
</gene>
<dbReference type="AlphaFoldDB" id="A0A1Y2F9V7"/>
<evidence type="ECO:0000256" key="2">
    <source>
        <dbReference type="ARBA" id="ARBA00022448"/>
    </source>
</evidence>
<keyword evidence="3" id="KW-0256">Endoplasmic reticulum</keyword>
<accession>A0A1Y2F9V7</accession>
<feature type="compositionally biased region" description="Pro residues" evidence="5">
    <location>
        <begin position="191"/>
        <end position="203"/>
    </location>
</feature>
<dbReference type="EMBL" id="MCGR01000025">
    <property type="protein sequence ID" value="ORY80224.1"/>
    <property type="molecule type" value="Genomic_DNA"/>
</dbReference>